<proteinExistence type="predicted"/>
<dbReference type="AlphaFoldDB" id="S3IBX0"/>
<accession>S3IBX0</accession>
<reference evidence="1 2" key="1">
    <citation type="journal article" date="2012" name="J. Bacteriol.">
        <title>Genome sequence of Rhizobium grahamii CCGE502, a broad-host-range symbiont with low nodulation competitiveness in Phaseolus vulgaris.</title>
        <authorList>
            <person name="Althabegoiti M.J."/>
            <person name="Lozano L."/>
            <person name="Torres-Tejerizo G."/>
            <person name="Ormeno-Orrillo E."/>
            <person name="Rogel M.A."/>
            <person name="Gonzalez V."/>
            <person name="Martinez-Romero E."/>
        </authorList>
    </citation>
    <scope>NUCLEOTIDE SEQUENCE [LARGE SCALE GENOMIC DNA]</scope>
    <source>
        <strain evidence="1 2">CCGE 502</strain>
    </source>
</reference>
<evidence type="ECO:0000313" key="1">
    <source>
        <dbReference type="EMBL" id="EPE96708.1"/>
    </source>
</evidence>
<organism evidence="1 2">
    <name type="scientific">Rhizobium grahamii CCGE 502</name>
    <dbReference type="NCBI Taxonomy" id="990285"/>
    <lineage>
        <taxon>Bacteria</taxon>
        <taxon>Pseudomonadati</taxon>
        <taxon>Pseudomonadota</taxon>
        <taxon>Alphaproteobacteria</taxon>
        <taxon>Hyphomicrobiales</taxon>
        <taxon>Rhizobiaceae</taxon>
        <taxon>Rhizobium/Agrobacterium group</taxon>
        <taxon>Rhizobium</taxon>
    </lineage>
</organism>
<keyword evidence="2" id="KW-1185">Reference proteome</keyword>
<name>S3IBX0_9HYPH</name>
<sequence>MTPVDRFAKGDPARSKIASRLNASFDLAPSPSMSICLLAILCCAHPVGISQGALRLCSYLRIKVSRNQIILGLLEPCIGRLIMRFSHELHV</sequence>
<gene>
    <name evidence="1" type="ORF">RGCCGE502_18800</name>
</gene>
<dbReference type="EMBL" id="AEYE02000022">
    <property type="protein sequence ID" value="EPE96708.1"/>
    <property type="molecule type" value="Genomic_DNA"/>
</dbReference>
<protein>
    <submittedName>
        <fullName evidence="1">Uncharacterized protein</fullName>
    </submittedName>
</protein>
<dbReference type="HOGENOM" id="CLU_2424816_0_0_5"/>
<dbReference type="Proteomes" id="UP000014411">
    <property type="component" value="Unassembled WGS sequence"/>
</dbReference>
<comment type="caution">
    <text evidence="1">The sequence shown here is derived from an EMBL/GenBank/DDBJ whole genome shotgun (WGS) entry which is preliminary data.</text>
</comment>
<evidence type="ECO:0000313" key="2">
    <source>
        <dbReference type="Proteomes" id="UP000014411"/>
    </source>
</evidence>
<dbReference type="STRING" id="990285.RGCCGE502_18800"/>